<accession>K5W5V8</accession>
<dbReference type="OrthoDB" id="445007at2759"/>
<name>K5W5V8_PHACS</name>
<dbReference type="Proteomes" id="UP000008370">
    <property type="component" value="Unassembled WGS sequence"/>
</dbReference>
<evidence type="ECO:0000313" key="1">
    <source>
        <dbReference type="EMBL" id="EKM54329.1"/>
    </source>
</evidence>
<dbReference type="SUPFAM" id="SSF51197">
    <property type="entry name" value="Clavaminate synthase-like"/>
    <property type="match status" value="1"/>
</dbReference>
<reference evidence="1 2" key="1">
    <citation type="journal article" date="2012" name="BMC Genomics">
        <title>Comparative genomics of the white-rot fungi, Phanerochaete carnosa and P. chrysosporium, to elucidate the genetic basis of the distinct wood types they colonize.</title>
        <authorList>
            <person name="Suzuki H."/>
            <person name="MacDonald J."/>
            <person name="Syed K."/>
            <person name="Salamov A."/>
            <person name="Hori C."/>
            <person name="Aerts A."/>
            <person name="Henrissat B."/>
            <person name="Wiebenga A."/>
            <person name="vanKuyk P.A."/>
            <person name="Barry K."/>
            <person name="Lindquist E."/>
            <person name="LaButti K."/>
            <person name="Lapidus A."/>
            <person name="Lucas S."/>
            <person name="Coutinho P."/>
            <person name="Gong Y."/>
            <person name="Samejima M."/>
            <person name="Mahadevan R."/>
            <person name="Abou-Zaid M."/>
            <person name="de Vries R.P."/>
            <person name="Igarashi K."/>
            <person name="Yadav J.S."/>
            <person name="Grigoriev I.V."/>
            <person name="Master E.R."/>
        </authorList>
    </citation>
    <scope>NUCLEOTIDE SEQUENCE [LARGE SCALE GENOMIC DNA]</scope>
    <source>
        <strain evidence="1 2">HHB-10118-sp</strain>
    </source>
</reference>
<dbReference type="Gene3D" id="2.60.120.620">
    <property type="entry name" value="q2cbj1_9rhob like domain"/>
    <property type="match status" value="1"/>
</dbReference>
<dbReference type="AlphaFoldDB" id="K5W5V8"/>
<gene>
    <name evidence="1" type="ORF">PHACADRAFT_185271</name>
</gene>
<dbReference type="EMBL" id="JH930473">
    <property type="protein sequence ID" value="EKM54329.1"/>
    <property type="molecule type" value="Genomic_DNA"/>
</dbReference>
<organism evidence="1 2">
    <name type="scientific">Phanerochaete carnosa (strain HHB-10118-sp)</name>
    <name type="common">White-rot fungus</name>
    <name type="synonym">Peniophora carnosa</name>
    <dbReference type="NCBI Taxonomy" id="650164"/>
    <lineage>
        <taxon>Eukaryota</taxon>
        <taxon>Fungi</taxon>
        <taxon>Dikarya</taxon>
        <taxon>Basidiomycota</taxon>
        <taxon>Agaricomycotina</taxon>
        <taxon>Agaricomycetes</taxon>
        <taxon>Polyporales</taxon>
        <taxon>Phanerochaetaceae</taxon>
        <taxon>Phanerochaete</taxon>
    </lineage>
</organism>
<dbReference type="RefSeq" id="XP_007397027.1">
    <property type="nucleotide sequence ID" value="XM_007396965.1"/>
</dbReference>
<dbReference type="HOGENOM" id="CLU_2400397_0_0_1"/>
<dbReference type="GeneID" id="18910268"/>
<dbReference type="STRING" id="650164.K5W5V8"/>
<dbReference type="KEGG" id="pco:PHACADRAFT_185271"/>
<proteinExistence type="predicted"/>
<evidence type="ECO:0000313" key="2">
    <source>
        <dbReference type="Proteomes" id="UP000008370"/>
    </source>
</evidence>
<keyword evidence="2" id="KW-1185">Reference proteome</keyword>
<sequence length="93" mass="10889">MAIGDTGLQYLSQEQVDQFYRDGYLRLPNFLSPEDTEALLTRSRQLLANFSLEDHPLVRLHSLVLVLCRQLTSAGPCWYADEVYNWRRQSRWG</sequence>
<evidence type="ECO:0008006" key="3">
    <source>
        <dbReference type="Google" id="ProtNLM"/>
    </source>
</evidence>
<dbReference type="InParanoid" id="K5W5V8"/>
<protein>
    <recommendedName>
        <fullName evidence="3">Phytanoyl-CoA dioxygenase</fullName>
    </recommendedName>
</protein>